<dbReference type="InterPro" id="IPR037069">
    <property type="entry name" value="AcylCoA_DH/ox_N_sf"/>
</dbReference>
<evidence type="ECO:0000313" key="7">
    <source>
        <dbReference type="EMBL" id="MEK8051225.1"/>
    </source>
</evidence>
<dbReference type="InterPro" id="IPR009075">
    <property type="entry name" value="AcylCo_DH/oxidase_C"/>
</dbReference>
<keyword evidence="8" id="KW-1185">Reference proteome</keyword>
<evidence type="ECO:0000259" key="6">
    <source>
        <dbReference type="Pfam" id="PF00441"/>
    </source>
</evidence>
<dbReference type="SUPFAM" id="SSF56645">
    <property type="entry name" value="Acyl-CoA dehydrogenase NM domain-like"/>
    <property type="match status" value="1"/>
</dbReference>
<comment type="caution">
    <text evidence="7">The sequence shown here is derived from an EMBL/GenBank/DDBJ whole genome shotgun (WGS) entry which is preliminary data.</text>
</comment>
<evidence type="ECO:0000256" key="1">
    <source>
        <dbReference type="ARBA" id="ARBA00001974"/>
    </source>
</evidence>
<dbReference type="Pfam" id="PF00441">
    <property type="entry name" value="Acyl-CoA_dh_1"/>
    <property type="match status" value="1"/>
</dbReference>
<evidence type="ECO:0000256" key="2">
    <source>
        <dbReference type="ARBA" id="ARBA00009347"/>
    </source>
</evidence>
<keyword evidence="5" id="KW-0560">Oxidoreductase</keyword>
<evidence type="ECO:0000256" key="5">
    <source>
        <dbReference type="ARBA" id="ARBA00023002"/>
    </source>
</evidence>
<name>A0ABU9CL18_9BURK</name>
<sequence>MTEATDTLFSDALAALLADHCTPATVRAIEAAVASTNGAAAPPAWQPLWRALADAGFADALVPEAAGGAGLTLAQVAPLWTLCGAHALPVPLAETMLARALLAQAGFATPDGPVALARMRALPDGALRAQGVTGARCAVAVLASDGAQYRLLPTAAAQLDAAAFELDATLTWPAAAWAAAPVLQPPTLPDVREWQALVLAQQLAGALGAVFERTLAHANERQQFGRAIGKFQAIQHQLSVMAEEVFAARMAAQIAGWADGHSLRPDPLRVATAKARCSEAALQVAALAHAIHGAIGFTREFDLQLYTRRLHAWRQAAGSESHWHRVLGAALVDGSNAPLLHTLQRISDHPHTA</sequence>
<gene>
    <name evidence="7" type="ORF">AACH10_13325</name>
</gene>
<evidence type="ECO:0000256" key="4">
    <source>
        <dbReference type="ARBA" id="ARBA00022827"/>
    </source>
</evidence>
<dbReference type="Gene3D" id="1.10.540.10">
    <property type="entry name" value="Acyl-CoA dehydrogenase/oxidase, N-terminal domain"/>
    <property type="match status" value="1"/>
</dbReference>
<comment type="cofactor">
    <cofactor evidence="1">
        <name>FAD</name>
        <dbReference type="ChEBI" id="CHEBI:57692"/>
    </cofactor>
</comment>
<dbReference type="InterPro" id="IPR036250">
    <property type="entry name" value="AcylCo_DH-like_C"/>
</dbReference>
<protein>
    <submittedName>
        <fullName evidence="7">Acyl-CoA dehydrogenase family protein</fullName>
    </submittedName>
</protein>
<keyword evidence="3" id="KW-0285">Flavoprotein</keyword>
<keyword evidence="4" id="KW-0274">FAD</keyword>
<dbReference type="InterPro" id="IPR009100">
    <property type="entry name" value="AcylCoA_DH/oxidase_NM_dom_sf"/>
</dbReference>
<evidence type="ECO:0000256" key="3">
    <source>
        <dbReference type="ARBA" id="ARBA00022630"/>
    </source>
</evidence>
<accession>A0ABU9CL18</accession>
<reference evidence="7 8" key="1">
    <citation type="submission" date="2024-04" db="EMBL/GenBank/DDBJ databases">
        <title>Novel species of the genus Ideonella isolated from streams.</title>
        <authorList>
            <person name="Lu H."/>
        </authorList>
    </citation>
    <scope>NUCLEOTIDE SEQUENCE [LARGE SCALE GENOMIC DNA]</scope>
    <source>
        <strain evidence="7 8">DXS22W</strain>
    </source>
</reference>
<comment type="similarity">
    <text evidence="2">Belongs to the acyl-CoA dehydrogenase family.</text>
</comment>
<dbReference type="Proteomes" id="UP001365405">
    <property type="component" value="Unassembled WGS sequence"/>
</dbReference>
<dbReference type="PANTHER" id="PTHR43884:SF20">
    <property type="entry name" value="ACYL-COA DEHYDROGENASE FADE28"/>
    <property type="match status" value="1"/>
</dbReference>
<dbReference type="SUPFAM" id="SSF47203">
    <property type="entry name" value="Acyl-CoA dehydrogenase C-terminal domain-like"/>
    <property type="match status" value="1"/>
</dbReference>
<proteinExistence type="inferred from homology"/>
<dbReference type="Gene3D" id="1.20.140.10">
    <property type="entry name" value="Butyryl-CoA Dehydrogenase, subunit A, domain 3"/>
    <property type="match status" value="1"/>
</dbReference>
<dbReference type="RefSeq" id="WP_341410915.1">
    <property type="nucleotide sequence ID" value="NZ_JBBUTH010000007.1"/>
</dbReference>
<feature type="domain" description="Acyl-CoA dehydrogenase/oxidase C-terminal" evidence="6">
    <location>
        <begin position="197"/>
        <end position="320"/>
    </location>
</feature>
<organism evidence="7 8">
    <name type="scientific">Pseudaquabacterium inlustre</name>
    <dbReference type="NCBI Taxonomy" id="2984192"/>
    <lineage>
        <taxon>Bacteria</taxon>
        <taxon>Pseudomonadati</taxon>
        <taxon>Pseudomonadota</taxon>
        <taxon>Betaproteobacteria</taxon>
        <taxon>Burkholderiales</taxon>
        <taxon>Sphaerotilaceae</taxon>
        <taxon>Pseudaquabacterium</taxon>
    </lineage>
</organism>
<dbReference type="EMBL" id="JBBUTH010000007">
    <property type="protein sequence ID" value="MEK8051225.1"/>
    <property type="molecule type" value="Genomic_DNA"/>
</dbReference>
<dbReference type="PANTHER" id="PTHR43884">
    <property type="entry name" value="ACYL-COA DEHYDROGENASE"/>
    <property type="match status" value="1"/>
</dbReference>
<evidence type="ECO:0000313" key="8">
    <source>
        <dbReference type="Proteomes" id="UP001365405"/>
    </source>
</evidence>